<dbReference type="InterPro" id="IPR043148">
    <property type="entry name" value="TagF_C"/>
</dbReference>
<dbReference type="EMBL" id="CP001044">
    <property type="protein sequence ID" value="ACC72428.1"/>
    <property type="molecule type" value="Genomic_DNA"/>
</dbReference>
<sequence>MTIAVVIDSLERFYFVRRLVKALDKEGDFVFMTSEPLAHLFFRLEGRHSIYLRRAKNNSSGLAYGSSLFDRSIEVMNGTIDAHVARQDWMATFTAALDVFNRLAITVCVMWNGQQLICRAVGHACSTYGVRVRFLELSNLPEKLFADDEGVNALSTVARDPSIIDRFSMPDLSEHERWLRRYEEYKRRPLPQSQTSIRRKGLSLLNYAVKVLTQGVGRKRLDRSRASNGVRLPAIASSIGEDALISRRYVFLPLQVSGDTQIKLHSDVDNLEAIRIALELAESEGMDLIVKLHPAENDRAVIDEIARLQTIHQFQIVTTAAVDLIKHAAMVVTINSTVGLEAMLYGKKVVALGRCLYREFDRDRLMKYIHGFLVDGIDYFGNGPIDPRAARRVFSNDGRI</sequence>
<dbReference type="STRING" id="391038.Bphy_3272"/>
<dbReference type="Gene3D" id="3.40.50.12580">
    <property type="match status" value="1"/>
</dbReference>
<reference evidence="2" key="1">
    <citation type="journal article" date="2014" name="Stand. Genomic Sci.">
        <title>Complete genome sequence of Burkholderia phymatum STM815(T), a broad host range and efficient nitrogen-fixing symbiont of Mimosa species.</title>
        <authorList>
            <person name="Moulin L."/>
            <person name="Klonowska A."/>
            <person name="Caroline B."/>
            <person name="Booth K."/>
            <person name="Vriezen J.A."/>
            <person name="Melkonian R."/>
            <person name="James E.K."/>
            <person name="Young J.P."/>
            <person name="Bena G."/>
            <person name="Hauser L."/>
            <person name="Land M."/>
            <person name="Kyrpides N."/>
            <person name="Bruce D."/>
            <person name="Chain P."/>
            <person name="Copeland A."/>
            <person name="Pitluck S."/>
            <person name="Woyke T."/>
            <person name="Lizotte-Waniewski M."/>
            <person name="Bristow J."/>
            <person name="Riley M."/>
        </authorList>
    </citation>
    <scope>NUCLEOTIDE SEQUENCE [LARGE SCALE GENOMIC DNA]</scope>
    <source>
        <strain evidence="2">DSM 17167 / CIP 108236 / LMG 21445 / STM815</strain>
    </source>
</reference>
<evidence type="ECO:0000313" key="1">
    <source>
        <dbReference type="EMBL" id="ACC72428.1"/>
    </source>
</evidence>
<dbReference type="AlphaFoldDB" id="B2JS51"/>
<name>B2JS51_PARP8</name>
<dbReference type="eggNOG" id="COG3562">
    <property type="taxonomic scope" value="Bacteria"/>
</dbReference>
<dbReference type="OrthoDB" id="543755at2"/>
<evidence type="ECO:0000313" key="2">
    <source>
        <dbReference type="Proteomes" id="UP000001192"/>
    </source>
</evidence>
<dbReference type="KEGG" id="bph:Bphy_3272"/>
<proteinExistence type="predicted"/>
<gene>
    <name evidence="1" type="ordered locus">Bphy_3272</name>
</gene>
<dbReference type="HOGENOM" id="CLU_057468_0_0_4"/>
<dbReference type="GO" id="GO:0015774">
    <property type="term" value="P:polysaccharide transport"/>
    <property type="evidence" value="ECO:0007669"/>
    <property type="project" value="InterPro"/>
</dbReference>
<dbReference type="Pfam" id="PF05159">
    <property type="entry name" value="Capsule_synth"/>
    <property type="match status" value="1"/>
</dbReference>
<accession>B2JS51</accession>
<dbReference type="Proteomes" id="UP000001192">
    <property type="component" value="Chromosome 2"/>
</dbReference>
<keyword evidence="2" id="KW-1185">Reference proteome</keyword>
<organism evidence="1 2">
    <name type="scientific">Paraburkholderia phymatum (strain DSM 17167 / CIP 108236 / LMG 21445 / STM815)</name>
    <name type="common">Burkholderia phymatum</name>
    <dbReference type="NCBI Taxonomy" id="391038"/>
    <lineage>
        <taxon>Bacteria</taxon>
        <taxon>Pseudomonadati</taxon>
        <taxon>Pseudomonadota</taxon>
        <taxon>Betaproteobacteria</taxon>
        <taxon>Burkholderiales</taxon>
        <taxon>Burkholderiaceae</taxon>
        <taxon>Paraburkholderia</taxon>
    </lineage>
</organism>
<dbReference type="GO" id="GO:0000271">
    <property type="term" value="P:polysaccharide biosynthetic process"/>
    <property type="evidence" value="ECO:0007669"/>
    <property type="project" value="InterPro"/>
</dbReference>
<dbReference type="RefSeq" id="WP_012402601.1">
    <property type="nucleotide sequence ID" value="NC_010623.1"/>
</dbReference>
<protein>
    <submittedName>
        <fullName evidence="1">Capsule polysaccharide biosynthesis protein</fullName>
    </submittedName>
</protein>
<dbReference type="InterPro" id="IPR007833">
    <property type="entry name" value="Capsule_polysaccharide_synth"/>
</dbReference>